<dbReference type="SUPFAM" id="SSF53254">
    <property type="entry name" value="Phosphoglycerate mutase-like"/>
    <property type="match status" value="1"/>
</dbReference>
<dbReference type="InterPro" id="IPR029033">
    <property type="entry name" value="His_PPase_superfam"/>
</dbReference>
<accession>A0ABR8W939</accession>
<dbReference type="EMBL" id="JACSPU010000001">
    <property type="protein sequence ID" value="MBD8013266.1"/>
    <property type="molecule type" value="Genomic_DNA"/>
</dbReference>
<dbReference type="CDD" id="cd07067">
    <property type="entry name" value="HP_PGM_like"/>
    <property type="match status" value="1"/>
</dbReference>
<dbReference type="SMART" id="SM00855">
    <property type="entry name" value="PGAM"/>
    <property type="match status" value="1"/>
</dbReference>
<gene>
    <name evidence="1" type="ORF">H9630_00430</name>
</gene>
<dbReference type="InterPro" id="IPR013078">
    <property type="entry name" value="His_Pase_superF_clade-1"/>
</dbReference>
<dbReference type="PANTHER" id="PTHR48100">
    <property type="entry name" value="BROAD-SPECIFICITY PHOSPHATASE YOR283W-RELATED"/>
    <property type="match status" value="1"/>
</dbReference>
<reference evidence="1 2" key="1">
    <citation type="submission" date="2020-08" db="EMBL/GenBank/DDBJ databases">
        <title>A Genomic Blueprint of the Chicken Gut Microbiome.</title>
        <authorList>
            <person name="Gilroy R."/>
            <person name="Ravi A."/>
            <person name="Getino M."/>
            <person name="Pursley I."/>
            <person name="Horton D.L."/>
            <person name="Alikhan N.-F."/>
            <person name="Baker D."/>
            <person name="Gharbi K."/>
            <person name="Hall N."/>
            <person name="Watson M."/>
            <person name="Adriaenssens E.M."/>
            <person name="Foster-Nyarko E."/>
            <person name="Jarju S."/>
            <person name="Secka A."/>
            <person name="Antonio M."/>
            <person name="Oren A."/>
            <person name="Chaudhuri R."/>
            <person name="La Ragione R.M."/>
            <person name="Hildebrand F."/>
            <person name="Pallen M.J."/>
        </authorList>
    </citation>
    <scope>NUCLEOTIDE SEQUENCE [LARGE SCALE GENOMIC DNA]</scope>
    <source>
        <strain evidence="1 2">Sa1BUA13</strain>
    </source>
</reference>
<dbReference type="RefSeq" id="WP_191713526.1">
    <property type="nucleotide sequence ID" value="NZ_JACSPU010000001.1"/>
</dbReference>
<proteinExistence type="predicted"/>
<dbReference type="Pfam" id="PF00300">
    <property type="entry name" value="His_Phos_1"/>
    <property type="match status" value="1"/>
</dbReference>
<keyword evidence="2" id="KW-1185">Reference proteome</keyword>
<dbReference type="PANTHER" id="PTHR48100:SF1">
    <property type="entry name" value="HISTIDINE PHOSPHATASE FAMILY PROTEIN-RELATED"/>
    <property type="match status" value="1"/>
</dbReference>
<organism evidence="1 2">
    <name type="scientific">Planococcus wigleyi</name>
    <dbReference type="NCBI Taxonomy" id="2762216"/>
    <lineage>
        <taxon>Bacteria</taxon>
        <taxon>Bacillati</taxon>
        <taxon>Bacillota</taxon>
        <taxon>Bacilli</taxon>
        <taxon>Bacillales</taxon>
        <taxon>Caryophanaceae</taxon>
        <taxon>Planococcus</taxon>
    </lineage>
</organism>
<name>A0ABR8W939_9BACL</name>
<dbReference type="InterPro" id="IPR050275">
    <property type="entry name" value="PGM_Phosphatase"/>
</dbReference>
<dbReference type="Gene3D" id="3.40.50.1240">
    <property type="entry name" value="Phosphoglycerate mutase-like"/>
    <property type="match status" value="1"/>
</dbReference>
<evidence type="ECO:0000313" key="1">
    <source>
        <dbReference type="EMBL" id="MBD8013266.1"/>
    </source>
</evidence>
<protein>
    <submittedName>
        <fullName evidence="1">Histidine phosphatase family protein</fullName>
    </submittedName>
</protein>
<sequence length="194" mass="22301">MDQPFILRLIRHAPTKGNQQKCYIGWTDEAILPFQTQPDLKLQTVMGSDLKRCRQTAAILFPNAVYRANRDLRECHFGQWEMKTYEELKDIELYRNWIDNPWNSKPPGGESLTDMAQRIEQGIRKLPEGNTVTLVLHGGPIRYLMAQALNEKFQDQIALHGGCHILTWPNRQAFEERALCTSFSVEPLTASGNM</sequence>
<comment type="caution">
    <text evidence="1">The sequence shown here is derived from an EMBL/GenBank/DDBJ whole genome shotgun (WGS) entry which is preliminary data.</text>
</comment>
<evidence type="ECO:0000313" key="2">
    <source>
        <dbReference type="Proteomes" id="UP000658980"/>
    </source>
</evidence>
<dbReference type="Proteomes" id="UP000658980">
    <property type="component" value="Unassembled WGS sequence"/>
</dbReference>